<protein>
    <submittedName>
        <fullName evidence="1">DUF3703 domain-containing protein</fullName>
    </submittedName>
</protein>
<evidence type="ECO:0000313" key="1">
    <source>
        <dbReference type="EMBL" id="MFC4740463.1"/>
    </source>
</evidence>
<accession>A0ABV9P4A4</accession>
<dbReference type="Proteomes" id="UP001595885">
    <property type="component" value="Unassembled WGS sequence"/>
</dbReference>
<dbReference type="Pfam" id="PF12487">
    <property type="entry name" value="DUF3703"/>
    <property type="match status" value="1"/>
</dbReference>
<sequence length="121" mass="13681">MKVNTIMPTKLKSFYDTELKLAKINSNENNLQKSWFHLERAHIIGQKYPYEHTFVHWKMLQFGVKIKSSKEIVGQIPRLLVGGVKSFVGHIPVGNTGGANVPPLKAMDIPDDIKKILNVNT</sequence>
<keyword evidence="2" id="KW-1185">Reference proteome</keyword>
<gene>
    <name evidence="1" type="ORF">ACFO3U_10705</name>
</gene>
<dbReference type="InterPro" id="IPR022172">
    <property type="entry name" value="DUF3703"/>
</dbReference>
<organism evidence="1 2">
    <name type="scientific">Flavobacterium ponti</name>
    <dbReference type="NCBI Taxonomy" id="665133"/>
    <lineage>
        <taxon>Bacteria</taxon>
        <taxon>Pseudomonadati</taxon>
        <taxon>Bacteroidota</taxon>
        <taxon>Flavobacteriia</taxon>
        <taxon>Flavobacteriales</taxon>
        <taxon>Flavobacteriaceae</taxon>
        <taxon>Flavobacterium</taxon>
    </lineage>
</organism>
<reference evidence="2" key="1">
    <citation type="journal article" date="2019" name="Int. J. Syst. Evol. Microbiol.">
        <title>The Global Catalogue of Microorganisms (GCM) 10K type strain sequencing project: providing services to taxonomists for standard genome sequencing and annotation.</title>
        <authorList>
            <consortium name="The Broad Institute Genomics Platform"/>
            <consortium name="The Broad Institute Genome Sequencing Center for Infectious Disease"/>
            <person name="Wu L."/>
            <person name="Ma J."/>
        </authorList>
    </citation>
    <scope>NUCLEOTIDE SEQUENCE [LARGE SCALE GENOMIC DNA]</scope>
    <source>
        <strain evidence="2">CCUG 50349</strain>
    </source>
</reference>
<name>A0ABV9P4A4_9FLAO</name>
<dbReference type="EMBL" id="JBHSGW010000025">
    <property type="protein sequence ID" value="MFC4740463.1"/>
    <property type="molecule type" value="Genomic_DNA"/>
</dbReference>
<comment type="caution">
    <text evidence="1">The sequence shown here is derived from an EMBL/GenBank/DDBJ whole genome shotgun (WGS) entry which is preliminary data.</text>
</comment>
<proteinExistence type="predicted"/>
<dbReference type="RefSeq" id="WP_379742082.1">
    <property type="nucleotide sequence ID" value="NZ_JBHSGW010000025.1"/>
</dbReference>
<evidence type="ECO:0000313" key="2">
    <source>
        <dbReference type="Proteomes" id="UP001595885"/>
    </source>
</evidence>